<dbReference type="InterPro" id="IPR051932">
    <property type="entry name" value="Bact_StressResp_Reg"/>
</dbReference>
<feature type="domain" description="STAS" evidence="1">
    <location>
        <begin position="162"/>
        <end position="273"/>
    </location>
</feature>
<dbReference type="PANTHER" id="PTHR33745:SF8">
    <property type="entry name" value="BLUE-LIGHT PHOTORECEPTOR"/>
    <property type="match status" value="1"/>
</dbReference>
<dbReference type="PROSITE" id="PS50801">
    <property type="entry name" value="STAS"/>
    <property type="match status" value="1"/>
</dbReference>
<dbReference type="PANTHER" id="PTHR33745">
    <property type="entry name" value="RSBT ANTAGONIST PROTEIN RSBS-RELATED"/>
    <property type="match status" value="1"/>
</dbReference>
<keyword evidence="3" id="KW-1185">Reference proteome</keyword>
<accession>A0ABW2NV67</accession>
<dbReference type="CDD" id="cd07041">
    <property type="entry name" value="STAS_RsbR_RsbS_like"/>
    <property type="match status" value="1"/>
</dbReference>
<protein>
    <submittedName>
        <fullName evidence="2">STAS domain-containing protein</fullName>
    </submittedName>
</protein>
<sequence>MKSTNSMQTVAAYLNDNAEHLAAELVDLIIMKFGFEVPKHEVNLAKDMYVDFLRFLGDSIYQTSESAPAELIEWSKVNGERAASSSGRISEIFIRYPDTRLVFSDFIMQLGNEFHLETIEVVTILKKVNHMLDLSINETVFAFERKTEELIKNAQKEINELSTPIVPIQDAIAVLPLIGAIDSHRTEHLLNKVVPKIPALKIKYLIIDFSGIITIDTEVAGHIFNVYNVLRLLGIEVVVTGIRTELAARVVEAGIDFSTIIVHANVKKAIESINL</sequence>
<dbReference type="InterPro" id="IPR036513">
    <property type="entry name" value="STAS_dom_sf"/>
</dbReference>
<dbReference type="Pfam" id="PF01740">
    <property type="entry name" value="STAS"/>
    <property type="match status" value="1"/>
</dbReference>
<reference evidence="3" key="1">
    <citation type="journal article" date="2019" name="Int. J. Syst. Evol. Microbiol.">
        <title>The Global Catalogue of Microorganisms (GCM) 10K type strain sequencing project: providing services to taxonomists for standard genome sequencing and annotation.</title>
        <authorList>
            <consortium name="The Broad Institute Genomics Platform"/>
            <consortium name="The Broad Institute Genome Sequencing Center for Infectious Disease"/>
            <person name="Wu L."/>
            <person name="Ma J."/>
        </authorList>
    </citation>
    <scope>NUCLEOTIDE SEQUENCE [LARGE SCALE GENOMIC DNA]</scope>
    <source>
        <strain evidence="3">NBRC 106396</strain>
    </source>
</reference>
<dbReference type="Gene3D" id="3.30.750.24">
    <property type="entry name" value="STAS domain"/>
    <property type="match status" value="1"/>
</dbReference>
<proteinExistence type="predicted"/>
<dbReference type="RefSeq" id="WP_379750999.1">
    <property type="nucleotide sequence ID" value="NZ_JBHTCP010000051.1"/>
</dbReference>
<organism evidence="2 3">
    <name type="scientific">Fictibacillus iocasae</name>
    <dbReference type="NCBI Taxonomy" id="2715437"/>
    <lineage>
        <taxon>Bacteria</taxon>
        <taxon>Bacillati</taxon>
        <taxon>Bacillota</taxon>
        <taxon>Bacilli</taxon>
        <taxon>Bacillales</taxon>
        <taxon>Fictibacillaceae</taxon>
        <taxon>Fictibacillus</taxon>
    </lineage>
</organism>
<gene>
    <name evidence="2" type="ORF">ACFQPF_16545</name>
</gene>
<dbReference type="EMBL" id="JBHTCP010000051">
    <property type="protein sequence ID" value="MFC7373252.1"/>
    <property type="molecule type" value="Genomic_DNA"/>
</dbReference>
<name>A0ABW2NV67_9BACL</name>
<evidence type="ECO:0000313" key="3">
    <source>
        <dbReference type="Proteomes" id="UP001596549"/>
    </source>
</evidence>
<dbReference type="Proteomes" id="UP001596549">
    <property type="component" value="Unassembled WGS sequence"/>
</dbReference>
<dbReference type="InterPro" id="IPR002645">
    <property type="entry name" value="STAS_dom"/>
</dbReference>
<comment type="caution">
    <text evidence="2">The sequence shown here is derived from an EMBL/GenBank/DDBJ whole genome shotgun (WGS) entry which is preliminary data.</text>
</comment>
<evidence type="ECO:0000313" key="2">
    <source>
        <dbReference type="EMBL" id="MFC7373252.1"/>
    </source>
</evidence>
<evidence type="ECO:0000259" key="1">
    <source>
        <dbReference type="PROSITE" id="PS50801"/>
    </source>
</evidence>
<dbReference type="SUPFAM" id="SSF52091">
    <property type="entry name" value="SpoIIaa-like"/>
    <property type="match status" value="1"/>
</dbReference>